<dbReference type="Gene3D" id="1.25.40.20">
    <property type="entry name" value="Ankyrin repeat-containing domain"/>
    <property type="match status" value="7"/>
</dbReference>
<organism evidence="6 7">
    <name type="scientific">Stachybotrys chartarum (strain CBS 109288 / IBT 7711)</name>
    <name type="common">Toxic black mold</name>
    <name type="synonym">Stilbospora chartarum</name>
    <dbReference type="NCBI Taxonomy" id="1280523"/>
    <lineage>
        <taxon>Eukaryota</taxon>
        <taxon>Fungi</taxon>
        <taxon>Dikarya</taxon>
        <taxon>Ascomycota</taxon>
        <taxon>Pezizomycotina</taxon>
        <taxon>Sordariomycetes</taxon>
        <taxon>Hypocreomycetidae</taxon>
        <taxon>Hypocreales</taxon>
        <taxon>Stachybotryaceae</taxon>
        <taxon>Stachybotrys</taxon>
    </lineage>
</organism>
<dbReference type="PANTHER" id="PTHR24161:SF85">
    <property type="entry name" value="PALMITOYLTRANSFERASE HIP14"/>
    <property type="match status" value="1"/>
</dbReference>
<reference evidence="6 7" key="1">
    <citation type="journal article" date="2014" name="BMC Genomics">
        <title>Comparative genome sequencing reveals chemotype-specific gene clusters in the toxigenic black mold Stachybotrys.</title>
        <authorList>
            <person name="Semeiks J."/>
            <person name="Borek D."/>
            <person name="Otwinowski Z."/>
            <person name="Grishin N.V."/>
        </authorList>
    </citation>
    <scope>NUCLEOTIDE SEQUENCE [LARGE SCALE GENOMIC DNA]</scope>
    <source>
        <strain evidence="7">CBS 109288 / IBT 7711</strain>
    </source>
</reference>
<dbReference type="Gene3D" id="3.40.50.1580">
    <property type="entry name" value="Nucleoside phosphorylase domain"/>
    <property type="match status" value="1"/>
</dbReference>
<proteinExistence type="predicted"/>
<dbReference type="SUPFAM" id="SSF53167">
    <property type="entry name" value="Purine and uridine phosphorylases"/>
    <property type="match status" value="1"/>
</dbReference>
<evidence type="ECO:0000256" key="2">
    <source>
        <dbReference type="ARBA" id="ARBA00022737"/>
    </source>
</evidence>
<dbReference type="HOGENOM" id="CLU_000288_34_2_1"/>
<feature type="repeat" description="ANK" evidence="4">
    <location>
        <begin position="1154"/>
        <end position="1186"/>
    </location>
</feature>
<dbReference type="InterPro" id="IPR007111">
    <property type="entry name" value="NACHT_NTPase"/>
</dbReference>
<dbReference type="EC" id="2.3.1.225" evidence="1"/>
<feature type="repeat" description="ANK" evidence="4">
    <location>
        <begin position="1121"/>
        <end position="1153"/>
    </location>
</feature>
<evidence type="ECO:0000256" key="1">
    <source>
        <dbReference type="ARBA" id="ARBA00012210"/>
    </source>
</evidence>
<dbReference type="SUPFAM" id="SSF52540">
    <property type="entry name" value="P-loop containing nucleoside triphosphate hydrolases"/>
    <property type="match status" value="1"/>
</dbReference>
<feature type="repeat" description="ANK" evidence="4">
    <location>
        <begin position="937"/>
        <end position="969"/>
    </location>
</feature>
<dbReference type="GO" id="GO:0019706">
    <property type="term" value="F:protein-cysteine S-palmitoyltransferase activity"/>
    <property type="evidence" value="ECO:0007669"/>
    <property type="project" value="UniProtKB-EC"/>
</dbReference>
<dbReference type="InterPro" id="IPR036770">
    <property type="entry name" value="Ankyrin_rpt-contain_sf"/>
</dbReference>
<dbReference type="PROSITE" id="PS50837">
    <property type="entry name" value="NACHT"/>
    <property type="match status" value="1"/>
</dbReference>
<dbReference type="PROSITE" id="PS50297">
    <property type="entry name" value="ANK_REP_REGION"/>
    <property type="match status" value="13"/>
</dbReference>
<dbReference type="OrthoDB" id="194358at2759"/>
<evidence type="ECO:0000256" key="4">
    <source>
        <dbReference type="PROSITE-ProRule" id="PRU00023"/>
    </source>
</evidence>
<feature type="repeat" description="ANK" evidence="4">
    <location>
        <begin position="970"/>
        <end position="1002"/>
    </location>
</feature>
<keyword evidence="7" id="KW-1185">Reference proteome</keyword>
<dbReference type="PROSITE" id="PS50088">
    <property type="entry name" value="ANK_REPEAT"/>
    <property type="match status" value="15"/>
</dbReference>
<dbReference type="SUPFAM" id="SSF48403">
    <property type="entry name" value="Ankyrin repeat"/>
    <property type="match status" value="2"/>
</dbReference>
<dbReference type="Pfam" id="PF24883">
    <property type="entry name" value="NPHP3_N"/>
    <property type="match status" value="1"/>
</dbReference>
<feature type="repeat" description="ANK" evidence="4">
    <location>
        <begin position="909"/>
        <end position="936"/>
    </location>
</feature>
<dbReference type="SMART" id="SM00248">
    <property type="entry name" value="ANK"/>
    <property type="match status" value="19"/>
</dbReference>
<keyword evidence="2" id="KW-0677">Repeat</keyword>
<dbReference type="GO" id="GO:0009116">
    <property type="term" value="P:nucleoside metabolic process"/>
    <property type="evidence" value="ECO:0007669"/>
    <property type="project" value="InterPro"/>
</dbReference>
<feature type="repeat" description="ANK" evidence="4">
    <location>
        <begin position="1257"/>
        <end position="1289"/>
    </location>
</feature>
<accession>A0A084BBF0</accession>
<feature type="repeat" description="ANK" evidence="4">
    <location>
        <begin position="871"/>
        <end position="903"/>
    </location>
</feature>
<evidence type="ECO:0000259" key="5">
    <source>
        <dbReference type="PROSITE" id="PS50837"/>
    </source>
</evidence>
<dbReference type="Pfam" id="PF12796">
    <property type="entry name" value="Ank_2"/>
    <property type="match status" value="7"/>
</dbReference>
<evidence type="ECO:0000313" key="6">
    <source>
        <dbReference type="EMBL" id="KEY74879.1"/>
    </source>
</evidence>
<dbReference type="EMBL" id="KL647432">
    <property type="protein sequence ID" value="KEY74879.1"/>
    <property type="molecule type" value="Genomic_DNA"/>
</dbReference>
<dbReference type="InterPro" id="IPR002110">
    <property type="entry name" value="Ankyrin_rpt"/>
</dbReference>
<feature type="repeat" description="ANK" evidence="4">
    <location>
        <begin position="1003"/>
        <end position="1035"/>
    </location>
</feature>
<keyword evidence="3 4" id="KW-0040">ANK repeat</keyword>
<feature type="repeat" description="ANK" evidence="4">
    <location>
        <begin position="1423"/>
        <end position="1447"/>
    </location>
</feature>
<gene>
    <name evidence="6" type="ORF">S7711_09669</name>
</gene>
<feature type="repeat" description="ANK" evidence="4">
    <location>
        <begin position="1199"/>
        <end position="1223"/>
    </location>
</feature>
<sequence>MSDPQDYTVGWISAIPTESVAARQFLDEQHEGPEHVAQHDNNMYILGKIGRHNIVMATLPKGEYGTASAATVARDMLHSFPNVRIGLMVGIGGGAPTAEHDVRLGDIVVSGRDGDQGGVFQYDFGKTIQNQKFHHTQHLNQPPQLLLAAVGGLEAQYEADGHQLDTQVTQILEKKARLRKKYSRPPMMSDRLYRSDIVHRDSLQDCSEICGDGPDHLVHRPERGEEDDNPAIHYGLIASANQLMKDAHIRDKLAAEKGVLCFEMEAAGLMNHFPCLVIRGICDYADSHKNKDWQGYAAMVAAAYAKELLQQIPPNKVEAEVRIAKVLNIIEWRMNEIEQITSTTKAVVDNIRSNHQIDKIQDWLCPPDPSTNINHAMKLRHEGTGVWLLDMPLFQSWHSGSCRHIWLNGLAGCGKTVLSATLLDHLAKMNDRVLLSFYFDFSDVKKQTLDGMLRSLAFQMYQHGVASTAHLDALFQGHRNGREQPSTNALSDVVCKMLLMKEKISIVLDALDESTTRNELLLWISDIAFRPELHHVQLLCTSRPELEFQRKMPKLIGQDSCISIDKNAVNADIRAYVTRQLASREDFKDKNLSKDLVELIQKIVGDGADGMFRTIKETLERLPKDLPETYKRMLQSILPDLKPAATRLLQFLVHSQRPLTVLEAVEVVATEIGADSQHFDIDRRVFDGYEVLRYCPGLMSIVEARDSYATVRIELHLAHFSVKEYLETQADFKQQSASIIITQTCLTYLTDITDTHQITWDFPMARFAAEIWTSHGALAESDKDVFRAILIFLQEENTFQRWGRLHQADQGWKNEPGPPRGSRIYYVGFGVQNDHGPPKGSRLYYACFVGLARVAEELIIEGADINAQGGYYSNALQAASYKGHDKIVELLLDKGANINAQGGAYGNSLYAASSEGHDTIVELLLDKGANVNAQGGAYGNALQAASSEGHDKIVELLLDKGANVNAKGGEYGNALQAASLRGHSKIVELLLNKGANINTQGGEYGNSLYAASSEGHDKIVELLLNKGANVNAQGGEYGNALQAASLRGHGKISGRYGNALQAASSEGHDTIVELLLNKGANINAQGGEYGNALQAASLRGHGKIVELLLDKGANINDQGSRYGNALQAASYKGHDKIVELLLDKGANVNAQGGEYGNSLYAASSQGHDKIMELLLDKGSNINAQGGEYGNALQAASLRASLRGHGKIVELLLDKGANINAQGSRYGNALQAASLRGHGKIVELLLDKGANINDQGSRYGNALQAASSQGHGKIVELLLDKGANINAQGSRYGNALQVASLEGYNRIVELLLDKGANANAQGGYYGNALQAASLRGHDKIVELLLDKGANINAQGGEFGHAFFAAAENGYRQLATLLLRYISDLTIANNKGQTLLSQAAQRGYKTAIKLLISTDAIEMNLRDHDGRTPLHLAAENGHKALVTMLLNTGRANITAEDYCGLTALQLAAFFHHASTERLLIENGSLNSLDFYGLKALYS</sequence>
<feature type="repeat" description="ANK" evidence="4">
    <location>
        <begin position="1323"/>
        <end position="1355"/>
    </location>
</feature>
<feature type="repeat" description="ANK" evidence="4">
    <location>
        <begin position="1055"/>
        <end position="1087"/>
    </location>
</feature>
<evidence type="ECO:0000313" key="7">
    <source>
        <dbReference type="Proteomes" id="UP000028045"/>
    </source>
</evidence>
<feature type="repeat" description="ANK" evidence="4">
    <location>
        <begin position="1224"/>
        <end position="1256"/>
    </location>
</feature>
<dbReference type="PANTHER" id="PTHR24161">
    <property type="entry name" value="ANK_REP_REGION DOMAIN-CONTAINING PROTEIN-RELATED"/>
    <property type="match status" value="1"/>
</dbReference>
<evidence type="ECO:0000256" key="3">
    <source>
        <dbReference type="ARBA" id="ARBA00023043"/>
    </source>
</evidence>
<feature type="repeat" description="ANK" evidence="4">
    <location>
        <begin position="1290"/>
        <end position="1322"/>
    </location>
</feature>
<dbReference type="Gene3D" id="3.40.50.300">
    <property type="entry name" value="P-loop containing nucleotide triphosphate hydrolases"/>
    <property type="match status" value="1"/>
</dbReference>
<dbReference type="InterPro" id="IPR027417">
    <property type="entry name" value="P-loop_NTPase"/>
</dbReference>
<dbReference type="Proteomes" id="UP000028045">
    <property type="component" value="Unassembled WGS sequence"/>
</dbReference>
<dbReference type="InterPro" id="IPR035994">
    <property type="entry name" value="Nucleoside_phosphorylase_sf"/>
</dbReference>
<feature type="repeat" description="ANK" evidence="4">
    <location>
        <begin position="1088"/>
        <end position="1120"/>
    </location>
</feature>
<dbReference type="InterPro" id="IPR056884">
    <property type="entry name" value="NPHP3-like_N"/>
</dbReference>
<name>A0A084BBF0_STACB</name>
<feature type="domain" description="NACHT" evidence="5">
    <location>
        <begin position="403"/>
        <end position="544"/>
    </location>
</feature>
<protein>
    <recommendedName>
        <fullName evidence="1">protein S-acyltransferase</fullName>
        <ecNumber evidence="1">2.3.1.225</ecNumber>
    </recommendedName>
</protein>